<keyword evidence="3 8" id="KW-1134">Transmembrane beta strand</keyword>
<dbReference type="InterPro" id="IPR037066">
    <property type="entry name" value="Plug_dom_sf"/>
</dbReference>
<dbReference type="SUPFAM" id="SSF56935">
    <property type="entry name" value="Porins"/>
    <property type="match status" value="1"/>
</dbReference>
<feature type="domain" description="TonB-dependent receptor plug" evidence="11">
    <location>
        <begin position="133"/>
        <end position="237"/>
    </location>
</feature>
<keyword evidence="2 8" id="KW-0813">Transport</keyword>
<dbReference type="InterPro" id="IPR023997">
    <property type="entry name" value="TonB-dep_OMP_SusC/RagA_CS"/>
</dbReference>
<accession>A0A5P2G495</accession>
<dbReference type="NCBIfam" id="TIGR04056">
    <property type="entry name" value="OMP_RagA_SusC"/>
    <property type="match status" value="1"/>
</dbReference>
<evidence type="ECO:0000256" key="1">
    <source>
        <dbReference type="ARBA" id="ARBA00004571"/>
    </source>
</evidence>
<proteinExistence type="inferred from homology"/>
<dbReference type="RefSeq" id="WP_131329488.1">
    <property type="nucleotide sequence ID" value="NZ_CP044016.1"/>
</dbReference>
<evidence type="ECO:0000259" key="11">
    <source>
        <dbReference type="Pfam" id="PF07715"/>
    </source>
</evidence>
<dbReference type="PROSITE" id="PS52016">
    <property type="entry name" value="TONB_DEPENDENT_REC_3"/>
    <property type="match status" value="1"/>
</dbReference>
<keyword evidence="7 8" id="KW-0998">Cell outer membrane</keyword>
<evidence type="ECO:0000256" key="7">
    <source>
        <dbReference type="ARBA" id="ARBA00023237"/>
    </source>
</evidence>
<organism evidence="12 13">
    <name type="scientific">Rhizosphaericola mali</name>
    <dbReference type="NCBI Taxonomy" id="2545455"/>
    <lineage>
        <taxon>Bacteria</taxon>
        <taxon>Pseudomonadati</taxon>
        <taxon>Bacteroidota</taxon>
        <taxon>Chitinophagia</taxon>
        <taxon>Chitinophagales</taxon>
        <taxon>Chitinophagaceae</taxon>
        <taxon>Rhizosphaericola</taxon>
    </lineage>
</organism>
<dbReference type="OrthoDB" id="9768177at2"/>
<keyword evidence="12" id="KW-0675">Receptor</keyword>
<dbReference type="Pfam" id="PF07715">
    <property type="entry name" value="Plug"/>
    <property type="match status" value="1"/>
</dbReference>
<evidence type="ECO:0000256" key="8">
    <source>
        <dbReference type="PROSITE-ProRule" id="PRU01360"/>
    </source>
</evidence>
<dbReference type="Proteomes" id="UP000292424">
    <property type="component" value="Chromosome"/>
</dbReference>
<dbReference type="EMBL" id="CP044016">
    <property type="protein sequence ID" value="QES88580.1"/>
    <property type="molecule type" value="Genomic_DNA"/>
</dbReference>
<dbReference type="Pfam" id="PF13715">
    <property type="entry name" value="CarbopepD_reg_2"/>
    <property type="match status" value="1"/>
</dbReference>
<dbReference type="Gene3D" id="2.170.130.10">
    <property type="entry name" value="TonB-dependent receptor, plug domain"/>
    <property type="match status" value="1"/>
</dbReference>
<keyword evidence="13" id="KW-1185">Reference proteome</keyword>
<dbReference type="InterPro" id="IPR012910">
    <property type="entry name" value="Plug_dom"/>
</dbReference>
<evidence type="ECO:0000256" key="9">
    <source>
        <dbReference type="RuleBase" id="RU003357"/>
    </source>
</evidence>
<evidence type="ECO:0000256" key="6">
    <source>
        <dbReference type="ARBA" id="ARBA00023136"/>
    </source>
</evidence>
<evidence type="ECO:0000256" key="4">
    <source>
        <dbReference type="ARBA" id="ARBA00022692"/>
    </source>
</evidence>
<dbReference type="NCBIfam" id="TIGR04057">
    <property type="entry name" value="SusC_RagA_signa"/>
    <property type="match status" value="1"/>
</dbReference>
<dbReference type="InterPro" id="IPR039426">
    <property type="entry name" value="TonB-dep_rcpt-like"/>
</dbReference>
<dbReference type="SUPFAM" id="SSF49464">
    <property type="entry name" value="Carboxypeptidase regulatory domain-like"/>
    <property type="match status" value="1"/>
</dbReference>
<feature type="domain" description="TonB-dependent receptor-like beta-barrel" evidence="10">
    <location>
        <begin position="408"/>
        <end position="819"/>
    </location>
</feature>
<dbReference type="InterPro" id="IPR023996">
    <property type="entry name" value="TonB-dep_OMP_SusC/RagA"/>
</dbReference>
<dbReference type="InterPro" id="IPR036942">
    <property type="entry name" value="Beta-barrel_TonB_sf"/>
</dbReference>
<dbReference type="KEGG" id="arac:E0W69_007870"/>
<dbReference type="Gene3D" id="2.40.170.20">
    <property type="entry name" value="TonB-dependent receptor, beta-barrel domain"/>
    <property type="match status" value="1"/>
</dbReference>
<keyword evidence="6 8" id="KW-0472">Membrane</keyword>
<sequence length="1044" mass="114552">MKYKKNGSTKSRLILLQRVYGQLLLFCTLLMITNSLHSQQTSRLLKGKIIEDSGSPISAATINIIGKNQKVISDDSGRFQIQIADGDSLEIRSIGHEEKKLFITDQQDIIITLAFTHTDLNEVVVIGYQSVLKKDLTGATGVANMNNARKISAGTIAESIQGTIPGVTVRNGGAPGQNSLIEIRGVGSFSNASPLYVIDGMLSDANVTINPDDIESLQILKDASAAAIYGSRAGNGVVIITTKKGKNGPPIIAFSAKYGRQSIPRQMKLMDAPQYLQTVSQAYANSNATLPSFVSSQLANNTIDVDWQKAVYRASSYQDYNVSVSGGSPTSKYFISGGYYQNDGTVVGNSFNRASFRINSEVKKGILTFGENLTLTASNNKYPGGGVNAFTNTSMMLPTIKVQDPSYTDPINYPSNPQGWGMGSTDNPSYANNYLAAASLDKISIAYGKVIGNVYAGLKLTNWLDYKFNAGLEVSYDYTKEVRDTGVWRYTNQPSPTFVSENRARFLNILLEHTLNFNKRFGLHSINGVVGFSRIAQQQDYTTAARTNLQNFDGTLYTTIGSAVGSASVNGGTTSEWRNHGWLSRINYTYNDKYLLTLTGRIDKSSRFAPSHRTGYFPSMAAAWRISKEKFFNVDWISDLKLRGSYGKLGFSDALGSWDYLGLVSSTARGIYGQPQIANLGQYRAAVLNPNIRWEKRQQSDIGFDAAILNNRLSFSFDWYRSISKDVLLQVPLANYLGTSGSPFLNSGSIRNTGVEFSATYRNNSGPFKWDVSGNFTTIKNTVLSVGDQGVDASGKAIDYLESATFARSQVGHAMGAWYVIQTDGLFQSYEEVLNYKNVAGVVIQPNAKPGDIKYKDLNGDGQITNADRAFEGSPWPTLQTGLQFNGTYKGFNVNVQFIGIFGNKIYNGVRAGLDGYQLTNFRRDLSPWTPDNTNTSDPRLGVDNGVDLSIAANNMAQTDRWLENGSYVRLRNFEIGYGFEPNWLNRLGLKTLRVSASAQNLFTITKYKGMDPDVANGNLGQRGFDGGYWPSSRIFSLGINLEF</sequence>
<keyword evidence="5 9" id="KW-0798">TonB box</keyword>
<comment type="similarity">
    <text evidence="8 9">Belongs to the TonB-dependent receptor family.</text>
</comment>
<gene>
    <name evidence="12" type="ORF">E0W69_007870</name>
</gene>
<reference evidence="12 13" key="1">
    <citation type="submission" date="2019-09" db="EMBL/GenBank/DDBJ databases">
        <title>Complete genome sequence of Arachidicoccus sp. B3-10 isolated from apple orchard soil.</title>
        <authorList>
            <person name="Kim H.S."/>
            <person name="Han K.-I."/>
            <person name="Suh M.K."/>
            <person name="Lee K.C."/>
            <person name="Eom M.K."/>
            <person name="Kim J.-S."/>
            <person name="Kang S.W."/>
            <person name="Sin Y."/>
            <person name="Lee J.-S."/>
        </authorList>
    </citation>
    <scope>NUCLEOTIDE SEQUENCE [LARGE SCALE GENOMIC DNA]</scope>
    <source>
        <strain evidence="12 13">B3-10</strain>
    </source>
</reference>
<evidence type="ECO:0000256" key="5">
    <source>
        <dbReference type="ARBA" id="ARBA00023077"/>
    </source>
</evidence>
<dbReference type="InterPro" id="IPR008969">
    <property type="entry name" value="CarboxyPept-like_regulatory"/>
</dbReference>
<dbReference type="Pfam" id="PF00593">
    <property type="entry name" value="TonB_dep_Rec_b-barrel"/>
    <property type="match status" value="1"/>
</dbReference>
<dbReference type="InterPro" id="IPR000531">
    <property type="entry name" value="Beta-barrel_TonB"/>
</dbReference>
<evidence type="ECO:0000313" key="12">
    <source>
        <dbReference type="EMBL" id="QES88580.1"/>
    </source>
</evidence>
<evidence type="ECO:0000256" key="2">
    <source>
        <dbReference type="ARBA" id="ARBA00022448"/>
    </source>
</evidence>
<protein>
    <submittedName>
        <fullName evidence="12">TonB-dependent receptor</fullName>
    </submittedName>
</protein>
<dbReference type="GO" id="GO:0009279">
    <property type="term" value="C:cell outer membrane"/>
    <property type="evidence" value="ECO:0007669"/>
    <property type="project" value="UniProtKB-SubCell"/>
</dbReference>
<evidence type="ECO:0000313" key="13">
    <source>
        <dbReference type="Proteomes" id="UP000292424"/>
    </source>
</evidence>
<dbReference type="AlphaFoldDB" id="A0A5P2G495"/>
<comment type="subcellular location">
    <subcellularLocation>
        <location evidence="1 8">Cell outer membrane</location>
        <topology evidence="1 8">Multi-pass membrane protein</topology>
    </subcellularLocation>
</comment>
<evidence type="ECO:0000259" key="10">
    <source>
        <dbReference type="Pfam" id="PF00593"/>
    </source>
</evidence>
<keyword evidence="4 8" id="KW-0812">Transmembrane</keyword>
<evidence type="ECO:0000256" key="3">
    <source>
        <dbReference type="ARBA" id="ARBA00022452"/>
    </source>
</evidence>
<name>A0A5P2G495_9BACT</name>